<comment type="similarity">
    <text evidence="1">Belongs to the FHIP family.</text>
</comment>
<dbReference type="InterPro" id="IPR045669">
    <property type="entry name" value="FHIP_C"/>
</dbReference>
<name>A0A8J2IGX5_9PLEO</name>
<feature type="compositionally biased region" description="Polar residues" evidence="2">
    <location>
        <begin position="720"/>
        <end position="743"/>
    </location>
</feature>
<reference evidence="4" key="1">
    <citation type="submission" date="2021-05" db="EMBL/GenBank/DDBJ databases">
        <authorList>
            <person name="Stam R."/>
        </authorList>
    </citation>
    <scope>NUCLEOTIDE SEQUENCE</scope>
    <source>
        <strain evidence="4">CS162</strain>
    </source>
</reference>
<dbReference type="GeneID" id="67021015"/>
<dbReference type="Pfam" id="PF10257">
    <property type="entry name" value="RAI16-like"/>
    <property type="match status" value="1"/>
</dbReference>
<evidence type="ECO:0000256" key="2">
    <source>
        <dbReference type="SAM" id="MobiDB-lite"/>
    </source>
</evidence>
<comment type="caution">
    <text evidence="4">The sequence shown here is derived from an EMBL/GenBank/DDBJ whole genome shotgun (WGS) entry which is preliminary data.</text>
</comment>
<dbReference type="InterPro" id="IPR019384">
    <property type="entry name" value="FHIP"/>
</dbReference>
<evidence type="ECO:0000259" key="3">
    <source>
        <dbReference type="Pfam" id="PF19314"/>
    </source>
</evidence>
<dbReference type="OrthoDB" id="5350595at2759"/>
<sequence length="896" mass="100311">MRGETDCSKWVRLLGGSSQKKKQVAPNNPQQRLARFRQRYNQILQTWQKSTNLANDREALGNIRRGFQALTAILSDESRSPAPHMCLQFSAAQQIYTAISKIAATAHDEGTVRDAVAFYNALIDSEEEDFLENDVFAVSLMNFIDRTIGSGSMGIGEDIEADIVELLFGIAAKIRLQPEILHVWFTTTSADNEGRLLNQKTDFAGVTQKEDFPLCYQLIDHVHHEGRIGDFARTGLLYIFESASRSMDLEQWIVNSDLPTLMATGLGALYSQMSRKLSILHPAQNLPPVLLLSDYTEMQPNQQAENFFTPDFQSHLLTFLSYLAFWQDVLEHCRSLDVRVTLIDHFQALFLQQLLYPSLLESSDADGGSSVAVLTYLRHILDALDHPELVHMMLQYLFALQDYASSKTTRSPAAVKRRQSLMLLTASDKDDDKLNPSLFNLVDLVLGSTASRNPQTVIAALKLTNVILSKNHGYALGSLVKVMNLHHKEHHRTVGSLNKELELYLNLAIDLAGLEGVDEAYESYLKDTLSLLETHPCSLKTIALPSTSSKTQGYFDSTEASTREVDPHQLLPEDPLFQSLMELLLRFLTNDVETNLALTEAIITLGTCAQLRLEGWLSVDPADYHFESDSLETEPFTNENLRAMFMAERFPTWESSATPQLFACLKQLQAQVDALRSDIKDWDEHVTSRKNAFRFHQDVVEESKMSTPQSKPARGPSETPVGSWTPQIPQHVRNQPTTPSRAQSPRGRKETLSEARNTPGPSPAPSRYGGQTLVGSPARASSPMSTTYAVQQPSLMSDVDASISQIRMNQFGKRRIRFRRPAGSKEVEVMLSKFQPPPKEPSDDTTGGAENAEEDDVREASLLHIITNVVILQNFVLELVALMQVRSSLFNEVRFI</sequence>
<protein>
    <recommendedName>
        <fullName evidence="3">FHF complex subunit HOOK-interacting protein C-terminal domain-containing protein</fullName>
    </recommendedName>
</protein>
<dbReference type="EMBL" id="CAJRGZ010000023">
    <property type="protein sequence ID" value="CAG5178754.1"/>
    <property type="molecule type" value="Genomic_DNA"/>
</dbReference>
<keyword evidence="5" id="KW-1185">Reference proteome</keyword>
<dbReference type="AlphaFoldDB" id="A0A8J2IGX5"/>
<evidence type="ECO:0000313" key="4">
    <source>
        <dbReference type="EMBL" id="CAG5178754.1"/>
    </source>
</evidence>
<dbReference type="PANTHER" id="PTHR21705">
    <property type="entry name" value="RAI16 PROTEIN-RELATED"/>
    <property type="match status" value="1"/>
</dbReference>
<proteinExistence type="inferred from homology"/>
<organism evidence="4 5">
    <name type="scientific">Alternaria atra</name>
    <dbReference type="NCBI Taxonomy" id="119953"/>
    <lineage>
        <taxon>Eukaryota</taxon>
        <taxon>Fungi</taxon>
        <taxon>Dikarya</taxon>
        <taxon>Ascomycota</taxon>
        <taxon>Pezizomycotina</taxon>
        <taxon>Dothideomycetes</taxon>
        <taxon>Pleosporomycetidae</taxon>
        <taxon>Pleosporales</taxon>
        <taxon>Pleosporineae</taxon>
        <taxon>Pleosporaceae</taxon>
        <taxon>Alternaria</taxon>
        <taxon>Alternaria sect. Ulocladioides</taxon>
    </lineage>
</organism>
<accession>A0A8J2IGX5</accession>
<dbReference type="Proteomes" id="UP000676310">
    <property type="component" value="Unassembled WGS sequence"/>
</dbReference>
<feature type="region of interest" description="Disordered" evidence="2">
    <location>
        <begin position="831"/>
        <end position="854"/>
    </location>
</feature>
<feature type="region of interest" description="Disordered" evidence="2">
    <location>
        <begin position="699"/>
        <end position="786"/>
    </location>
</feature>
<dbReference type="Pfam" id="PF19314">
    <property type="entry name" value="DUF5917"/>
    <property type="match status" value="1"/>
</dbReference>
<gene>
    <name evidence="4" type="ORF">ALTATR162_LOCUS8859</name>
</gene>
<evidence type="ECO:0000256" key="1">
    <source>
        <dbReference type="ARBA" id="ARBA00024336"/>
    </source>
</evidence>
<dbReference type="RefSeq" id="XP_043172427.1">
    <property type="nucleotide sequence ID" value="XM_043316492.1"/>
</dbReference>
<evidence type="ECO:0000313" key="5">
    <source>
        <dbReference type="Proteomes" id="UP000676310"/>
    </source>
</evidence>
<dbReference type="PANTHER" id="PTHR21705:SF11">
    <property type="entry name" value="FHIP FAMILY PROTEIN CG3558"/>
    <property type="match status" value="1"/>
</dbReference>
<feature type="domain" description="FHF complex subunit HOOK-interacting protein C-terminal" evidence="3">
    <location>
        <begin position="573"/>
        <end position="692"/>
    </location>
</feature>